<comment type="caution">
    <text evidence="1">The sequence shown here is derived from an EMBL/GenBank/DDBJ whole genome shotgun (WGS) entry which is preliminary data.</text>
</comment>
<dbReference type="SUPFAM" id="SSF143880">
    <property type="entry name" value="NE0471 N-terminal domain-like"/>
    <property type="match status" value="1"/>
</dbReference>
<dbReference type="Pfam" id="PF10387">
    <property type="entry name" value="DUF2442"/>
    <property type="match status" value="1"/>
</dbReference>
<dbReference type="AlphaFoldDB" id="E6QR01"/>
<dbReference type="InterPro" id="IPR018841">
    <property type="entry name" value="DUF2442"/>
</dbReference>
<sequence length="94" mass="10763">MLEIAHAEYVGDRHVKLTFNDGRSGIADVNEMLQSQPQKLFSALADERVLKQFTLAHGTLCWSNGLDVAAEYLYYLTFKHDPNLLSLFKQWAYV</sequence>
<protein>
    <recommendedName>
        <fullName evidence="2">DUF2442 domain-containing protein</fullName>
    </recommendedName>
</protein>
<dbReference type="EMBL" id="CABR01000045">
    <property type="protein sequence ID" value="CBI09672.1"/>
    <property type="molecule type" value="Genomic_DNA"/>
</dbReference>
<evidence type="ECO:0008006" key="2">
    <source>
        <dbReference type="Google" id="ProtNLM"/>
    </source>
</evidence>
<name>E6QR01_9ZZZZ</name>
<accession>E6QR01</accession>
<gene>
    <name evidence="1" type="ORF">CARN7_0412</name>
</gene>
<dbReference type="InterPro" id="IPR036782">
    <property type="entry name" value="NE0471-like_N"/>
</dbReference>
<proteinExistence type="predicted"/>
<organism evidence="1">
    <name type="scientific">mine drainage metagenome</name>
    <dbReference type="NCBI Taxonomy" id="410659"/>
    <lineage>
        <taxon>unclassified sequences</taxon>
        <taxon>metagenomes</taxon>
        <taxon>ecological metagenomes</taxon>
    </lineage>
</organism>
<dbReference type="Gene3D" id="3.30.2020.10">
    <property type="entry name" value="NE0471-like N-terminal domain"/>
    <property type="match status" value="1"/>
</dbReference>
<evidence type="ECO:0000313" key="1">
    <source>
        <dbReference type="EMBL" id="CBI09672.1"/>
    </source>
</evidence>
<reference evidence="1" key="1">
    <citation type="submission" date="2009-10" db="EMBL/GenBank/DDBJ databases">
        <title>Diversity of trophic interactions inside an arsenic-rich microbial ecosystem.</title>
        <authorList>
            <person name="Bertin P.N."/>
            <person name="Heinrich-Salmeron A."/>
            <person name="Pelletier E."/>
            <person name="Goulhen-Chollet F."/>
            <person name="Arsene-Ploetze F."/>
            <person name="Gallien S."/>
            <person name="Calteau A."/>
            <person name="Vallenet D."/>
            <person name="Casiot C."/>
            <person name="Chane-Woon-Ming B."/>
            <person name="Giloteaux L."/>
            <person name="Barakat M."/>
            <person name="Bonnefoy V."/>
            <person name="Bruneel O."/>
            <person name="Chandler M."/>
            <person name="Cleiss J."/>
            <person name="Duran R."/>
            <person name="Elbaz-Poulichet F."/>
            <person name="Fonknechten N."/>
            <person name="Lauga B."/>
            <person name="Mornico D."/>
            <person name="Ortet P."/>
            <person name="Schaeffer C."/>
            <person name="Siguier P."/>
            <person name="Alexander Thil Smith A."/>
            <person name="Van Dorsselaer A."/>
            <person name="Weissenbach J."/>
            <person name="Medigue C."/>
            <person name="Le Paslier D."/>
        </authorList>
    </citation>
    <scope>NUCLEOTIDE SEQUENCE</scope>
</reference>